<gene>
    <name evidence="3" type="ORF">SAMN02745174_01281</name>
</gene>
<keyword evidence="4" id="KW-1185">Reference proteome</keyword>
<dbReference type="EMBL" id="FUWX01000009">
    <property type="protein sequence ID" value="SJZ69304.1"/>
    <property type="molecule type" value="Genomic_DNA"/>
</dbReference>
<evidence type="ECO:0000313" key="4">
    <source>
        <dbReference type="Proteomes" id="UP000191153"/>
    </source>
</evidence>
<dbReference type="InterPro" id="IPR038109">
    <property type="entry name" value="DNA_bind_recomb_sf"/>
</dbReference>
<dbReference type="InterPro" id="IPR050639">
    <property type="entry name" value="SSR_resolvase"/>
</dbReference>
<dbReference type="SUPFAM" id="SSF53041">
    <property type="entry name" value="Resolvase-like"/>
    <property type="match status" value="1"/>
</dbReference>
<dbReference type="PANTHER" id="PTHR30461:SF23">
    <property type="entry name" value="DNA RECOMBINASE-RELATED"/>
    <property type="match status" value="1"/>
</dbReference>
<name>A0A1T4MR80_9FUSO</name>
<dbReference type="STRING" id="180163.SAMN02745174_01281"/>
<dbReference type="Pfam" id="PF07508">
    <property type="entry name" value="Recombinase"/>
    <property type="match status" value="1"/>
</dbReference>
<protein>
    <submittedName>
        <fullName evidence="3">Site-specific DNA recombinase</fullName>
    </submittedName>
</protein>
<feature type="domain" description="Recombinase" evidence="2">
    <location>
        <begin position="159"/>
        <end position="252"/>
    </location>
</feature>
<dbReference type="GO" id="GO:0000150">
    <property type="term" value="F:DNA strand exchange activity"/>
    <property type="evidence" value="ECO:0007669"/>
    <property type="project" value="InterPro"/>
</dbReference>
<dbReference type="GO" id="GO:0003677">
    <property type="term" value="F:DNA binding"/>
    <property type="evidence" value="ECO:0007669"/>
    <property type="project" value="InterPro"/>
</dbReference>
<evidence type="ECO:0000313" key="3">
    <source>
        <dbReference type="EMBL" id="SJZ69304.1"/>
    </source>
</evidence>
<dbReference type="PROSITE" id="PS51736">
    <property type="entry name" value="RECOMBINASES_3"/>
    <property type="match status" value="1"/>
</dbReference>
<dbReference type="Pfam" id="PF00239">
    <property type="entry name" value="Resolvase"/>
    <property type="match status" value="1"/>
</dbReference>
<dbReference type="InterPro" id="IPR036162">
    <property type="entry name" value="Resolvase-like_N_sf"/>
</dbReference>
<dbReference type="CDD" id="cd00338">
    <property type="entry name" value="Ser_Recombinase"/>
    <property type="match status" value="1"/>
</dbReference>
<dbReference type="RefSeq" id="WP_159443580.1">
    <property type="nucleotide sequence ID" value="NZ_FUWX01000009.1"/>
</dbReference>
<dbReference type="AlphaFoldDB" id="A0A1T4MR80"/>
<dbReference type="InterPro" id="IPR011109">
    <property type="entry name" value="DNA_bind_recombinase_dom"/>
</dbReference>
<dbReference type="InterPro" id="IPR006119">
    <property type="entry name" value="Resolv_N"/>
</dbReference>
<dbReference type="PANTHER" id="PTHR30461">
    <property type="entry name" value="DNA-INVERTASE FROM LAMBDOID PROPHAGE"/>
    <property type="match status" value="1"/>
</dbReference>
<reference evidence="3 4" key="1">
    <citation type="submission" date="2017-02" db="EMBL/GenBank/DDBJ databases">
        <authorList>
            <person name="Peterson S.W."/>
        </authorList>
    </citation>
    <scope>NUCLEOTIDE SEQUENCE [LARGE SCALE GENOMIC DNA]</scope>
    <source>
        <strain evidence="3 4">ATCC 700028</strain>
    </source>
</reference>
<dbReference type="PROSITE" id="PS51737">
    <property type="entry name" value="RECOMBINASE_DNA_BIND"/>
    <property type="match status" value="1"/>
</dbReference>
<feature type="domain" description="Resolvase/invertase-type recombinase catalytic" evidence="1">
    <location>
        <begin position="3"/>
        <end position="151"/>
    </location>
</feature>
<dbReference type="SMART" id="SM00857">
    <property type="entry name" value="Resolvase"/>
    <property type="match status" value="1"/>
</dbReference>
<accession>A0A1T4MR80</accession>
<dbReference type="Proteomes" id="UP000191153">
    <property type="component" value="Unassembled WGS sequence"/>
</dbReference>
<dbReference type="Gene3D" id="3.40.50.1390">
    <property type="entry name" value="Resolvase, N-terminal catalytic domain"/>
    <property type="match status" value="1"/>
</dbReference>
<sequence>MINVVAYTRVSSEKQVKEGQGLEVQEKSIQSYIKNNNYTLKNIFTDEGISGAEDLTKRKGLADAIKYIKENNIPYLIVQKLDRLARDTMLLGYLEFELKKVNCQIIATDQEFNNDPMGKLMKDILVAFASFEKQMINLRTSGGKKNKVEKKLFTGGKIPFGYKLINGDYLEINSTLKPIVRYIFSKRSKGHSLRDISKGIKETFDYHVPFSSVGYIVKNTAYMGKYRQEKNNFIEIPSIISKSLYYKVNKSK</sequence>
<dbReference type="Gene3D" id="3.90.1750.20">
    <property type="entry name" value="Putative Large Serine Recombinase, Chain B, Domain 2"/>
    <property type="match status" value="1"/>
</dbReference>
<evidence type="ECO:0000259" key="2">
    <source>
        <dbReference type="PROSITE" id="PS51737"/>
    </source>
</evidence>
<organism evidence="3 4">
    <name type="scientific">Cetobacterium ceti</name>
    <dbReference type="NCBI Taxonomy" id="180163"/>
    <lineage>
        <taxon>Bacteria</taxon>
        <taxon>Fusobacteriati</taxon>
        <taxon>Fusobacteriota</taxon>
        <taxon>Fusobacteriia</taxon>
        <taxon>Fusobacteriales</taxon>
        <taxon>Fusobacteriaceae</taxon>
        <taxon>Cetobacterium</taxon>
    </lineage>
</organism>
<proteinExistence type="predicted"/>
<dbReference type="OrthoDB" id="78672at2"/>
<evidence type="ECO:0000259" key="1">
    <source>
        <dbReference type="PROSITE" id="PS51736"/>
    </source>
</evidence>